<comment type="caution">
    <text evidence="2">The sequence shown here is derived from an EMBL/GenBank/DDBJ whole genome shotgun (WGS) entry which is preliminary data.</text>
</comment>
<keyword evidence="1" id="KW-1133">Transmembrane helix</keyword>
<dbReference type="Proteomes" id="UP001596086">
    <property type="component" value="Unassembled WGS sequence"/>
</dbReference>
<evidence type="ECO:0000313" key="2">
    <source>
        <dbReference type="EMBL" id="MFC5547388.1"/>
    </source>
</evidence>
<evidence type="ECO:0000313" key="3">
    <source>
        <dbReference type="Proteomes" id="UP001596086"/>
    </source>
</evidence>
<reference evidence="3" key="1">
    <citation type="journal article" date="2019" name="Int. J. Syst. Evol. Microbiol.">
        <title>The Global Catalogue of Microorganisms (GCM) 10K type strain sequencing project: providing services to taxonomists for standard genome sequencing and annotation.</title>
        <authorList>
            <consortium name="The Broad Institute Genomics Platform"/>
            <consortium name="The Broad Institute Genome Sequencing Center for Infectious Disease"/>
            <person name="Wu L."/>
            <person name="Ma J."/>
        </authorList>
    </citation>
    <scope>NUCLEOTIDE SEQUENCE [LARGE SCALE GENOMIC DNA]</scope>
    <source>
        <strain evidence="3">CGMCC 4.5798</strain>
    </source>
</reference>
<dbReference type="EMBL" id="JBHSMZ010000001">
    <property type="protein sequence ID" value="MFC5547388.1"/>
    <property type="molecule type" value="Genomic_DNA"/>
</dbReference>
<proteinExistence type="predicted"/>
<keyword evidence="1" id="KW-0812">Transmembrane</keyword>
<protein>
    <recommendedName>
        <fullName evidence="4">DUF2970 domain-containing protein</fullName>
    </recommendedName>
</protein>
<organism evidence="2 3">
    <name type="scientific">Massilia aerilata</name>
    <dbReference type="NCBI Taxonomy" id="453817"/>
    <lineage>
        <taxon>Bacteria</taxon>
        <taxon>Pseudomonadati</taxon>
        <taxon>Pseudomonadota</taxon>
        <taxon>Betaproteobacteria</taxon>
        <taxon>Burkholderiales</taxon>
        <taxon>Oxalobacteraceae</taxon>
        <taxon>Telluria group</taxon>
        <taxon>Massilia</taxon>
    </lineage>
</organism>
<name>A0ABW0RVC1_9BURK</name>
<sequence length="64" mass="7300">MKLRFAHVHLPASFHRPLRFGSRWRGHELALRVCQILAFAVLAVFGGQLIAQLIRFVVRTFAAT</sequence>
<evidence type="ECO:0008006" key="4">
    <source>
        <dbReference type="Google" id="ProtNLM"/>
    </source>
</evidence>
<accession>A0ABW0RVC1</accession>
<keyword evidence="1" id="KW-0472">Membrane</keyword>
<dbReference type="RefSeq" id="WP_379766565.1">
    <property type="nucleotide sequence ID" value="NZ_JBHSMZ010000001.1"/>
</dbReference>
<feature type="transmembrane region" description="Helical" evidence="1">
    <location>
        <begin position="29"/>
        <end position="51"/>
    </location>
</feature>
<keyword evidence="3" id="KW-1185">Reference proteome</keyword>
<evidence type="ECO:0000256" key="1">
    <source>
        <dbReference type="SAM" id="Phobius"/>
    </source>
</evidence>
<gene>
    <name evidence="2" type="ORF">ACFPO9_02525</name>
</gene>